<evidence type="ECO:0000313" key="3">
    <source>
        <dbReference type="Proteomes" id="UP000246104"/>
    </source>
</evidence>
<dbReference type="EMBL" id="PSRQ01000037">
    <property type="protein sequence ID" value="PWU23350.1"/>
    <property type="molecule type" value="Genomic_DNA"/>
</dbReference>
<sequence>MIYQELQEGYRRHSKEMKHHSLQSSYAFTATENEVDGLRTTWHVTSEDLQEAPREAISAQLEWKIKSLHDIFYRFQEKSRYIDTWNNQKQLIQNLILYNETSIKLFDALSGETGEFIDFLLRFTIALSQTINDRLWEHNPLPSMIEIGFEHHFGGLLQTSAQLNLAYDTLMIMNREEFRRFVKHGMGESFNGATLVWEKCLFGPLAPFETRALNRKGLMIEKQKKLTLDELIAGKVKTSQEDNIQLDDDGEIATQPRRMKNQKRL</sequence>
<proteinExistence type="predicted"/>
<organism evidence="2 3">
    <name type="scientific">Candidatus Cerribacteria bacterium 'Amazon FNV 2010 28 9'</name>
    <dbReference type="NCBI Taxonomy" id="2081795"/>
    <lineage>
        <taxon>Bacteria</taxon>
        <taxon>Candidatus Cerribacteria</taxon>
    </lineage>
</organism>
<accession>A0A317JP13</accession>
<evidence type="ECO:0000313" key="2">
    <source>
        <dbReference type="EMBL" id="PWU23350.1"/>
    </source>
</evidence>
<feature type="region of interest" description="Disordered" evidence="1">
    <location>
        <begin position="244"/>
        <end position="265"/>
    </location>
</feature>
<name>A0A317JP13_9BACT</name>
<dbReference type="Proteomes" id="UP000246104">
    <property type="component" value="Unassembled WGS sequence"/>
</dbReference>
<gene>
    <name evidence="2" type="ORF">C5B42_03280</name>
</gene>
<evidence type="ECO:0000256" key="1">
    <source>
        <dbReference type="SAM" id="MobiDB-lite"/>
    </source>
</evidence>
<dbReference type="AlphaFoldDB" id="A0A317JP13"/>
<reference evidence="2 3" key="1">
    <citation type="submission" date="2018-02" db="EMBL/GenBank/DDBJ databases">
        <title>Genomic Reconstructions from Amazon Rainforest and Pasture Soil Reveal Novel Insights into the Physiology of Candidate Phyla in Tropical Sites.</title>
        <authorList>
            <person name="Kroeger M.E."/>
            <person name="Delmont T."/>
            <person name="Eren A.M."/>
            <person name="Guo J."/>
            <person name="Meyer K.M."/>
            <person name="Khan K."/>
            <person name="Rodrigues J.L.M."/>
            <person name="Bohannan B.J.M."/>
            <person name="Tringe S."/>
            <person name="Borges C.D."/>
            <person name="Tiedje J."/>
            <person name="Tsai S.M."/>
            <person name="Nusslein K."/>
        </authorList>
    </citation>
    <scope>NUCLEOTIDE SEQUENCE [LARGE SCALE GENOMIC DNA]</scope>
    <source>
        <strain evidence="2">Amazon FNV 2010 28 9</strain>
    </source>
</reference>
<comment type="caution">
    <text evidence="2">The sequence shown here is derived from an EMBL/GenBank/DDBJ whole genome shotgun (WGS) entry which is preliminary data.</text>
</comment>
<protein>
    <submittedName>
        <fullName evidence="2">Uncharacterized protein</fullName>
    </submittedName>
</protein>